<comment type="similarity">
    <text evidence="1">Belongs to the class IV-like SAM-binding methyltransferase superfamily. RNA methyltransferase TrmH family.</text>
</comment>
<dbReference type="InterPro" id="IPR001537">
    <property type="entry name" value="SpoU_MeTrfase"/>
</dbReference>
<dbReference type="Gene3D" id="1.10.8.590">
    <property type="match status" value="1"/>
</dbReference>
<evidence type="ECO:0000256" key="2">
    <source>
        <dbReference type="ARBA" id="ARBA00022603"/>
    </source>
</evidence>
<dbReference type="Pfam" id="PF00588">
    <property type="entry name" value="SpoU_methylase"/>
    <property type="match status" value="1"/>
</dbReference>
<dbReference type="GO" id="GO:0032259">
    <property type="term" value="P:methylation"/>
    <property type="evidence" value="ECO:0007669"/>
    <property type="project" value="UniProtKB-KW"/>
</dbReference>
<dbReference type="EMBL" id="PVWP01000003">
    <property type="protein sequence ID" value="PSB38354.1"/>
    <property type="molecule type" value="Genomic_DNA"/>
</dbReference>
<protein>
    <submittedName>
        <fullName evidence="6">rRNA methyltransferase</fullName>
    </submittedName>
</protein>
<gene>
    <name evidence="6" type="ORF">C7B81_06555</name>
</gene>
<keyword evidence="7" id="KW-1185">Reference proteome</keyword>
<organism evidence="6 7">
    <name type="scientific">Aphanothece cf. minutissima CCALA 015</name>
    <dbReference type="NCBI Taxonomy" id="2107695"/>
    <lineage>
        <taxon>Bacteria</taxon>
        <taxon>Bacillati</taxon>
        <taxon>Cyanobacteriota</taxon>
        <taxon>Cyanophyceae</taxon>
        <taxon>Oscillatoriophycideae</taxon>
        <taxon>Chroococcales</taxon>
        <taxon>Aphanothecaceae</taxon>
        <taxon>Aphanothece</taxon>
    </lineage>
</organism>
<dbReference type="PIRSF" id="PIRSF004808">
    <property type="entry name" value="LasT"/>
    <property type="match status" value="1"/>
</dbReference>
<evidence type="ECO:0000313" key="7">
    <source>
        <dbReference type="Proteomes" id="UP000238218"/>
    </source>
</evidence>
<keyword evidence="4" id="KW-0949">S-adenosyl-L-methionine</keyword>
<evidence type="ECO:0000256" key="4">
    <source>
        <dbReference type="ARBA" id="ARBA00022691"/>
    </source>
</evidence>
<dbReference type="InterPro" id="IPR029028">
    <property type="entry name" value="Alpha/beta_knot_MTases"/>
</dbReference>
<feature type="domain" description="tRNA/rRNA methyltransferase SpoU type" evidence="5">
    <location>
        <begin position="5"/>
        <end position="154"/>
    </location>
</feature>
<dbReference type="InterPro" id="IPR004384">
    <property type="entry name" value="RNA_MeTrfase_TrmJ/LasT"/>
</dbReference>
<evidence type="ECO:0000259" key="5">
    <source>
        <dbReference type="Pfam" id="PF00588"/>
    </source>
</evidence>
<name>A0ABX5FCA2_9CHRO</name>
<keyword evidence="3" id="KW-0808">Transferase</keyword>
<keyword evidence="2 6" id="KW-0489">Methyltransferase</keyword>
<dbReference type="GO" id="GO:0008168">
    <property type="term" value="F:methyltransferase activity"/>
    <property type="evidence" value="ECO:0007669"/>
    <property type="project" value="UniProtKB-KW"/>
</dbReference>
<dbReference type="PANTHER" id="PTHR42786">
    <property type="entry name" value="TRNA/RRNA METHYLTRANSFERASE"/>
    <property type="match status" value="1"/>
</dbReference>
<dbReference type="Gene3D" id="3.40.1280.10">
    <property type="match status" value="1"/>
</dbReference>
<evidence type="ECO:0000313" key="6">
    <source>
        <dbReference type="EMBL" id="PSB38354.1"/>
    </source>
</evidence>
<dbReference type="SUPFAM" id="SSF75217">
    <property type="entry name" value="alpha/beta knot"/>
    <property type="match status" value="1"/>
</dbReference>
<evidence type="ECO:0000256" key="3">
    <source>
        <dbReference type="ARBA" id="ARBA00022679"/>
    </source>
</evidence>
<dbReference type="CDD" id="cd18093">
    <property type="entry name" value="SpoU-like_TrmJ"/>
    <property type="match status" value="1"/>
</dbReference>
<dbReference type="Proteomes" id="UP000238218">
    <property type="component" value="Unassembled WGS sequence"/>
</dbReference>
<dbReference type="PANTHER" id="PTHR42786:SF2">
    <property type="entry name" value="TRNA (CYTIDINE_URIDINE-2'-O-)-METHYLTRANSFERASE TRMJ"/>
    <property type="match status" value="1"/>
</dbReference>
<evidence type="ECO:0000256" key="1">
    <source>
        <dbReference type="ARBA" id="ARBA00007228"/>
    </source>
</evidence>
<comment type="caution">
    <text evidence="6">The sequence shown here is derived from an EMBL/GenBank/DDBJ whole genome shotgun (WGS) entry which is preliminary data.</text>
</comment>
<proteinExistence type="inferred from homology"/>
<reference evidence="6 7" key="1">
    <citation type="submission" date="2018-03" db="EMBL/GenBank/DDBJ databases">
        <title>The ancient ancestry and fast evolution of plastids.</title>
        <authorList>
            <person name="Moore K.R."/>
            <person name="Magnabosco C."/>
            <person name="Momper L."/>
            <person name="Gold D.A."/>
            <person name="Bosak T."/>
            <person name="Fournier G.P."/>
        </authorList>
    </citation>
    <scope>NUCLEOTIDE SEQUENCE [LARGE SCALE GENOMIC DNA]</scope>
    <source>
        <strain evidence="6 7">CCALA 015</strain>
    </source>
</reference>
<accession>A0ABX5FCA2</accession>
<dbReference type="RefSeq" id="WP_106220468.1">
    <property type="nucleotide sequence ID" value="NZ_PVWP01000003.1"/>
</dbReference>
<dbReference type="InterPro" id="IPR029026">
    <property type="entry name" value="tRNA_m1G_MTases_N"/>
</dbReference>
<sequence length="253" mass="26972">MIPKLVLVEPAGPLNVGSVARLCRNYGIEDLRLVAPRCDPLGEEARLMAVKGLPLLQRATVFPTLAAALADCGRVVAASGRPEGEPLPLEDPEDALAWLLAGEQRALPSALVFGREDRGLSNDELLQAGRLLQIPTPTAHGSLNLSHAVAVVLHDLHRLGRRGPARVPPPSPPAAAGEGPCPRGVLEAMLDDARELLLEVGFLLPHTAAARMAKLRALLQRGQVSGPEVALLRGMVCQLRWASRRPFPSAQDH</sequence>